<dbReference type="AlphaFoldDB" id="A0A2J8MUS0"/>
<evidence type="ECO:0000313" key="3">
    <source>
        <dbReference type="Proteomes" id="UP000236370"/>
    </source>
</evidence>
<feature type="transmembrane region" description="Helical" evidence="1">
    <location>
        <begin position="12"/>
        <end position="33"/>
    </location>
</feature>
<keyword evidence="1" id="KW-1133">Transmembrane helix</keyword>
<dbReference type="Proteomes" id="UP000236370">
    <property type="component" value="Unassembled WGS sequence"/>
</dbReference>
<evidence type="ECO:0000313" key="2">
    <source>
        <dbReference type="EMBL" id="PNI63261.1"/>
    </source>
</evidence>
<protein>
    <submittedName>
        <fullName evidence="2">PLRG1 isoform 11</fullName>
    </submittedName>
</protein>
<dbReference type="EMBL" id="NBAG03000243">
    <property type="protein sequence ID" value="PNI63261.1"/>
    <property type="molecule type" value="Genomic_DNA"/>
</dbReference>
<name>A0A2J8MUS0_PANTR</name>
<evidence type="ECO:0000256" key="1">
    <source>
        <dbReference type="SAM" id="Phobius"/>
    </source>
</evidence>
<keyword evidence="1" id="KW-0472">Membrane</keyword>
<organism evidence="2 3">
    <name type="scientific">Pan troglodytes</name>
    <name type="common">Chimpanzee</name>
    <dbReference type="NCBI Taxonomy" id="9598"/>
    <lineage>
        <taxon>Eukaryota</taxon>
        <taxon>Metazoa</taxon>
        <taxon>Chordata</taxon>
        <taxon>Craniata</taxon>
        <taxon>Vertebrata</taxon>
        <taxon>Euteleostomi</taxon>
        <taxon>Mammalia</taxon>
        <taxon>Eutheria</taxon>
        <taxon>Euarchontoglires</taxon>
        <taxon>Primates</taxon>
        <taxon>Haplorrhini</taxon>
        <taxon>Catarrhini</taxon>
        <taxon>Hominidae</taxon>
        <taxon>Pan</taxon>
    </lineage>
</organism>
<reference evidence="2 3" key="1">
    <citation type="submission" date="2017-12" db="EMBL/GenBank/DDBJ databases">
        <title>High-resolution comparative analysis of great ape genomes.</title>
        <authorList>
            <person name="Pollen A."/>
            <person name="Hastie A."/>
            <person name="Hormozdiari F."/>
            <person name="Dougherty M."/>
            <person name="Liu R."/>
            <person name="Chaisson M."/>
            <person name="Hoppe E."/>
            <person name="Hill C."/>
            <person name="Pang A."/>
            <person name="Hillier L."/>
            <person name="Baker C."/>
            <person name="Armstrong J."/>
            <person name="Shendure J."/>
            <person name="Paten B."/>
            <person name="Wilson R."/>
            <person name="Chao H."/>
            <person name="Schneider V."/>
            <person name="Ventura M."/>
            <person name="Kronenberg Z."/>
            <person name="Murali S."/>
            <person name="Gordon D."/>
            <person name="Cantsilieris S."/>
            <person name="Munson K."/>
            <person name="Nelson B."/>
            <person name="Raja A."/>
            <person name="Underwood J."/>
            <person name="Diekhans M."/>
            <person name="Fiddes I."/>
            <person name="Haussler D."/>
            <person name="Eichler E."/>
        </authorList>
    </citation>
    <scope>NUCLEOTIDE SEQUENCE [LARGE SCALE GENOMIC DNA]</scope>
    <source>
        <strain evidence="2">Yerkes chimp pedigree #C0471</strain>
    </source>
</reference>
<accession>A0A2J8MUS0</accession>
<gene>
    <name evidence="2" type="ORF">CK820_G0016979</name>
</gene>
<sequence length="58" mass="6650">MVESTLIETNIIFHLDWCISSPLVGFLASILFYKLFCLKRGTETFCTHPCVQVIEEDP</sequence>
<keyword evidence="1" id="KW-0812">Transmembrane</keyword>
<comment type="caution">
    <text evidence="2">The sequence shown here is derived from an EMBL/GenBank/DDBJ whole genome shotgun (WGS) entry which is preliminary data.</text>
</comment>
<proteinExistence type="predicted"/>